<evidence type="ECO:0000259" key="11">
    <source>
        <dbReference type="PROSITE" id="PS51635"/>
    </source>
</evidence>
<feature type="domain" description="PNPLA" evidence="11">
    <location>
        <begin position="305"/>
        <end position="466"/>
    </location>
</feature>
<keyword evidence="7 9" id="KW-0443">Lipid metabolism</keyword>
<keyword evidence="6" id="KW-1133">Transmembrane helix</keyword>
<keyword evidence="4 9" id="KW-0378">Hydrolase</keyword>
<dbReference type="InterPro" id="IPR016035">
    <property type="entry name" value="Acyl_Trfase/lysoPLipase"/>
</dbReference>
<keyword evidence="3" id="KW-0812">Transmembrane</keyword>
<dbReference type="Gene3D" id="2.60.120.10">
    <property type="entry name" value="Jelly Rolls"/>
    <property type="match status" value="1"/>
</dbReference>
<dbReference type="InterPro" id="IPR002641">
    <property type="entry name" value="PNPLA_dom"/>
</dbReference>
<dbReference type="Pfam" id="PF24179">
    <property type="entry name" value="NTE_Ploop"/>
    <property type="match status" value="1"/>
</dbReference>
<dbReference type="EMBL" id="BNCJ01000001">
    <property type="protein sequence ID" value="GHF37345.1"/>
    <property type="molecule type" value="Genomic_DNA"/>
</dbReference>
<feature type="active site" description="Nucleophile" evidence="9">
    <location>
        <position position="338"/>
    </location>
</feature>
<dbReference type="RefSeq" id="WP_189678596.1">
    <property type="nucleotide sequence ID" value="NZ_BNCJ01000001.1"/>
</dbReference>
<evidence type="ECO:0000256" key="6">
    <source>
        <dbReference type="ARBA" id="ARBA00022989"/>
    </source>
</evidence>
<dbReference type="GO" id="GO:0016020">
    <property type="term" value="C:membrane"/>
    <property type="evidence" value="ECO:0007669"/>
    <property type="project" value="UniProtKB-SubCell"/>
</dbReference>
<evidence type="ECO:0008006" key="14">
    <source>
        <dbReference type="Google" id="ProtNLM"/>
    </source>
</evidence>
<dbReference type="InterPro" id="IPR056556">
    <property type="entry name" value="NTE1_P-loop_dom"/>
</dbReference>
<gene>
    <name evidence="12" type="ORF">GCM10017056_06550</name>
</gene>
<dbReference type="InterPro" id="IPR000595">
    <property type="entry name" value="cNMP-bd_dom"/>
</dbReference>
<dbReference type="CDD" id="cd07205">
    <property type="entry name" value="Pat_PNPLA6_PNPLA7_NTE1_like"/>
    <property type="match status" value="1"/>
</dbReference>
<evidence type="ECO:0000313" key="12">
    <source>
        <dbReference type="EMBL" id="GHF37345.1"/>
    </source>
</evidence>
<dbReference type="GO" id="GO:0004622">
    <property type="term" value="F:phosphatidylcholine lysophospholipase activity"/>
    <property type="evidence" value="ECO:0007669"/>
    <property type="project" value="UniProtKB-ARBA"/>
</dbReference>
<comment type="subcellular location">
    <subcellularLocation>
        <location evidence="1">Membrane</location>
    </subcellularLocation>
</comment>
<evidence type="ECO:0000256" key="4">
    <source>
        <dbReference type="ARBA" id="ARBA00022801"/>
    </source>
</evidence>
<dbReference type="PANTHER" id="PTHR14226:SF29">
    <property type="entry name" value="NEUROPATHY TARGET ESTERASE SWS"/>
    <property type="match status" value="1"/>
</dbReference>
<evidence type="ECO:0000256" key="8">
    <source>
        <dbReference type="ARBA" id="ARBA00023136"/>
    </source>
</evidence>
<evidence type="ECO:0000256" key="5">
    <source>
        <dbReference type="ARBA" id="ARBA00022963"/>
    </source>
</evidence>
<dbReference type="SMART" id="SM00100">
    <property type="entry name" value="cNMP"/>
    <property type="match status" value="1"/>
</dbReference>
<organism evidence="12 13">
    <name type="scientific">Seohaeicola zhoushanensis</name>
    <dbReference type="NCBI Taxonomy" id="1569283"/>
    <lineage>
        <taxon>Bacteria</taxon>
        <taxon>Pseudomonadati</taxon>
        <taxon>Pseudomonadota</taxon>
        <taxon>Alphaproteobacteria</taxon>
        <taxon>Rhodobacterales</taxon>
        <taxon>Roseobacteraceae</taxon>
        <taxon>Seohaeicola</taxon>
    </lineage>
</organism>
<reference evidence="12" key="1">
    <citation type="journal article" date="2014" name="Int. J. Syst. Evol. Microbiol.">
        <title>Complete genome sequence of Corynebacterium casei LMG S-19264T (=DSM 44701T), isolated from a smear-ripened cheese.</title>
        <authorList>
            <consortium name="US DOE Joint Genome Institute (JGI-PGF)"/>
            <person name="Walter F."/>
            <person name="Albersmeier A."/>
            <person name="Kalinowski J."/>
            <person name="Ruckert C."/>
        </authorList>
    </citation>
    <scope>NUCLEOTIDE SEQUENCE</scope>
    <source>
        <strain evidence="12">KCTC 42650</strain>
    </source>
</reference>
<dbReference type="InterPro" id="IPR018490">
    <property type="entry name" value="cNMP-bd_dom_sf"/>
</dbReference>
<evidence type="ECO:0000259" key="10">
    <source>
        <dbReference type="PROSITE" id="PS50042"/>
    </source>
</evidence>
<feature type="short sequence motif" description="GXSXG" evidence="9">
    <location>
        <begin position="336"/>
        <end position="340"/>
    </location>
</feature>
<dbReference type="PANTHER" id="PTHR14226">
    <property type="entry name" value="NEUROPATHY TARGET ESTERASE/SWISS CHEESE D.MELANOGASTER"/>
    <property type="match status" value="1"/>
</dbReference>
<feature type="domain" description="Cyclic nucleotide-binding" evidence="10">
    <location>
        <begin position="1"/>
        <end position="117"/>
    </location>
</feature>
<dbReference type="GO" id="GO:0016042">
    <property type="term" value="P:lipid catabolic process"/>
    <property type="evidence" value="ECO:0007669"/>
    <property type="project" value="UniProtKB-UniRule"/>
</dbReference>
<proteinExistence type="inferred from homology"/>
<keyword evidence="13" id="KW-1185">Reference proteome</keyword>
<dbReference type="InterPro" id="IPR014710">
    <property type="entry name" value="RmlC-like_jellyroll"/>
</dbReference>
<evidence type="ECO:0000256" key="1">
    <source>
        <dbReference type="ARBA" id="ARBA00004370"/>
    </source>
</evidence>
<feature type="short sequence motif" description="DGA/G" evidence="9">
    <location>
        <begin position="453"/>
        <end position="455"/>
    </location>
</feature>
<comment type="similarity">
    <text evidence="2">Belongs to the NTE family.</text>
</comment>
<evidence type="ECO:0000256" key="9">
    <source>
        <dbReference type="PROSITE-ProRule" id="PRU01161"/>
    </source>
</evidence>
<dbReference type="SUPFAM" id="SSF51206">
    <property type="entry name" value="cAMP-binding domain-like"/>
    <property type="match status" value="1"/>
</dbReference>
<dbReference type="PROSITE" id="PS51635">
    <property type="entry name" value="PNPLA"/>
    <property type="match status" value="1"/>
</dbReference>
<dbReference type="PROSITE" id="PS50042">
    <property type="entry name" value="CNMP_BINDING_3"/>
    <property type="match status" value="1"/>
</dbReference>
<name>A0A8J3GV08_9RHOB</name>
<evidence type="ECO:0000256" key="2">
    <source>
        <dbReference type="ARBA" id="ARBA00006636"/>
    </source>
</evidence>
<sequence>MARLLDILMSNGVTLADLGSLRIARGETLIRQNAPSDAIYFVLAGRFRVERDGATIGTIEPGSVVGDIGFFTGAARTASVVAFRDSLVLRLTREDYDSLCARHPGFRDGIIAELASRFAERFQTPDIARRERTRPRTIALIGAADRLLPARIADRLANAVAALVPAQAVSRATFRAAMPGAAPDSLEAVDWFSRTEREREVTLYLPEPGDDDWQQAIVRQADQVLILGEAGTPPPLAPIERFALAQIPRDQRRLVLLHPRRHTVVAGTAAWLDARRVAMHHHVALTGTSDIRRLARFLTGNAVGLVLSGGGAYGVAHIGTYQALTGVGLGFDIFGGTSVGSAMGAAFALGIAGEELTRRTTDIFLTSRALRRVTLPRYALLDHKVFDAKLAEHFGTLDVADMWLPFYAVAANLGTNSAEIIRQGPLWQAIRASSALPGILPPFIRPDGALLVDGGILDNLPYRAMHDIKAGPNVVVSLARARPPERGWAYDRIPGRAGLLLAMLHPRGWRASPAPGVTETIIRSMMAGQSSRPETPGPRDWRITPPLSEQMGFMNWKDAFDLIAPAERHARQGWAALEVENKALHGALLAAAPPRRR</sequence>
<feature type="active site" description="Proton acceptor" evidence="9">
    <location>
        <position position="453"/>
    </location>
</feature>
<keyword evidence="8" id="KW-0472">Membrane</keyword>
<dbReference type="AlphaFoldDB" id="A0A8J3GV08"/>
<accession>A0A8J3GV08</accession>
<keyword evidence="5 9" id="KW-0442">Lipid degradation</keyword>
<dbReference type="Gene3D" id="3.40.1090.10">
    <property type="entry name" value="Cytosolic phospholipase A2 catalytic domain"/>
    <property type="match status" value="2"/>
</dbReference>
<dbReference type="Proteomes" id="UP000626220">
    <property type="component" value="Unassembled WGS sequence"/>
</dbReference>
<feature type="short sequence motif" description="GXGXXG" evidence="9">
    <location>
        <begin position="309"/>
        <end position="314"/>
    </location>
</feature>
<dbReference type="Pfam" id="PF01734">
    <property type="entry name" value="Patatin"/>
    <property type="match status" value="1"/>
</dbReference>
<dbReference type="SUPFAM" id="SSF52151">
    <property type="entry name" value="FabD/lysophospholipase-like"/>
    <property type="match status" value="1"/>
</dbReference>
<comment type="caution">
    <text evidence="12">The sequence shown here is derived from an EMBL/GenBank/DDBJ whole genome shotgun (WGS) entry which is preliminary data.</text>
</comment>
<evidence type="ECO:0000313" key="13">
    <source>
        <dbReference type="Proteomes" id="UP000626220"/>
    </source>
</evidence>
<evidence type="ECO:0000256" key="3">
    <source>
        <dbReference type="ARBA" id="ARBA00022692"/>
    </source>
</evidence>
<dbReference type="CDD" id="cd00038">
    <property type="entry name" value="CAP_ED"/>
    <property type="match status" value="1"/>
</dbReference>
<reference evidence="12" key="2">
    <citation type="submission" date="2020-09" db="EMBL/GenBank/DDBJ databases">
        <authorList>
            <person name="Sun Q."/>
            <person name="Kim S."/>
        </authorList>
    </citation>
    <scope>NUCLEOTIDE SEQUENCE</scope>
    <source>
        <strain evidence="12">KCTC 42650</strain>
    </source>
</reference>
<evidence type="ECO:0000256" key="7">
    <source>
        <dbReference type="ARBA" id="ARBA00023098"/>
    </source>
</evidence>
<dbReference type="InterPro" id="IPR050301">
    <property type="entry name" value="NTE"/>
</dbReference>
<dbReference type="Pfam" id="PF00027">
    <property type="entry name" value="cNMP_binding"/>
    <property type="match status" value="1"/>
</dbReference>
<protein>
    <recommendedName>
        <fullName evidence="14">Cyclic nucleotide-binding domain-containing protein</fullName>
    </recommendedName>
</protein>